<keyword evidence="6" id="KW-0547">Nucleotide-binding</keyword>
<dbReference type="CDD" id="cd19510">
    <property type="entry name" value="RecA-like_BCS1"/>
    <property type="match status" value="1"/>
</dbReference>
<evidence type="ECO:0000256" key="8">
    <source>
        <dbReference type="SAM" id="SignalP"/>
    </source>
</evidence>
<dbReference type="Gene3D" id="6.10.280.40">
    <property type="match status" value="1"/>
</dbReference>
<evidence type="ECO:0000256" key="1">
    <source>
        <dbReference type="ARBA" id="ARBA00001946"/>
    </source>
</evidence>
<dbReference type="InterPro" id="IPR003959">
    <property type="entry name" value="ATPase_AAA_core"/>
</dbReference>
<dbReference type="Pfam" id="PF25568">
    <property type="entry name" value="AAA_lid_At3g28540"/>
    <property type="match status" value="1"/>
</dbReference>
<reference evidence="10 11" key="1">
    <citation type="journal article" date="2018" name="PLoS Genet.">
        <title>Population sequencing reveals clonal diversity and ancestral inbreeding in the grapevine cultivar Chardonnay.</title>
        <authorList>
            <person name="Roach M.J."/>
            <person name="Johnson D.L."/>
            <person name="Bohlmann J."/>
            <person name="van Vuuren H.J."/>
            <person name="Jones S.J."/>
            <person name="Pretorius I.S."/>
            <person name="Schmidt S.A."/>
            <person name="Borneman A.R."/>
        </authorList>
    </citation>
    <scope>NUCLEOTIDE SEQUENCE [LARGE SCALE GENOMIC DNA]</scope>
    <source>
        <strain evidence="11">cv. Chardonnay</strain>
        <tissue evidence="10">Leaf</tissue>
    </source>
</reference>
<comment type="catalytic activity">
    <reaction evidence="5">
        <text>ATP + H2O = ADP + phosphate + H(+)</text>
        <dbReference type="Rhea" id="RHEA:13065"/>
        <dbReference type="ChEBI" id="CHEBI:15377"/>
        <dbReference type="ChEBI" id="CHEBI:15378"/>
        <dbReference type="ChEBI" id="CHEBI:30616"/>
        <dbReference type="ChEBI" id="CHEBI:43474"/>
        <dbReference type="ChEBI" id="CHEBI:456216"/>
    </reaction>
</comment>
<accession>A0A438DIT7</accession>
<feature type="region of interest" description="Disordered" evidence="7">
    <location>
        <begin position="514"/>
        <end position="562"/>
    </location>
</feature>
<name>A0A438DIT7_VITVI</name>
<feature type="domain" description="AAA+ ATPase" evidence="9">
    <location>
        <begin position="313"/>
        <end position="449"/>
    </location>
</feature>
<gene>
    <name evidence="10" type="primary">VvCHDh000642_1</name>
    <name evidence="10" type="ORF">CK203_106514</name>
</gene>
<comment type="similarity">
    <text evidence="2">Belongs to the AAA ATPase family. BCS1 subfamily.</text>
</comment>
<dbReference type="InterPro" id="IPR027417">
    <property type="entry name" value="P-loop_NTPase"/>
</dbReference>
<dbReference type="InterPro" id="IPR025753">
    <property type="entry name" value="AAA_N_dom"/>
</dbReference>
<keyword evidence="4" id="KW-0460">Magnesium</keyword>
<feature type="chain" id="PRO_5018979323" evidence="8">
    <location>
        <begin position="27"/>
        <end position="562"/>
    </location>
</feature>
<evidence type="ECO:0000256" key="3">
    <source>
        <dbReference type="ARBA" id="ARBA00022801"/>
    </source>
</evidence>
<evidence type="ECO:0000256" key="5">
    <source>
        <dbReference type="ARBA" id="ARBA00049360"/>
    </source>
</evidence>
<keyword evidence="8" id="KW-0732">Signal</keyword>
<feature type="signal peptide" evidence="8">
    <location>
        <begin position="1"/>
        <end position="26"/>
    </location>
</feature>
<evidence type="ECO:0000256" key="6">
    <source>
        <dbReference type="RuleBase" id="RU003651"/>
    </source>
</evidence>
<dbReference type="Proteomes" id="UP000288805">
    <property type="component" value="Unassembled WGS sequence"/>
</dbReference>
<evidence type="ECO:0000256" key="4">
    <source>
        <dbReference type="ARBA" id="ARBA00022842"/>
    </source>
</evidence>
<dbReference type="GO" id="GO:0016887">
    <property type="term" value="F:ATP hydrolysis activity"/>
    <property type="evidence" value="ECO:0007669"/>
    <property type="project" value="InterPro"/>
</dbReference>
<dbReference type="OrthoDB" id="10251412at2759"/>
<dbReference type="InterPro" id="IPR003960">
    <property type="entry name" value="ATPase_AAA_CS"/>
</dbReference>
<sequence>MPSATTVLSTYSIFAASAMLVRTVLSEIQTSHPDHTSKNPGENLVQDWKPSWGLRVFQHSNLKNFLPTMVEMPNIFSLTSMPSATTVLSTYSTFAASAMLVRTVFSEIQTTVTQIIPPTIREKILSKIGSLLGNPSSQITLIFDDYDGYAVNQMYEACKIFLRTKIPPSVQKLNVFRAPERQNLLITIAEGETAIDIFEGIQVKWEMVCTKKRSIEGVDYEARSMELSFPKKNMDRILSSYLPYVVERSKAFIEENKVLKLYSYGGSWESTNLHHPSTFETLAMDSKLKQDLINDLDRFVKRKKYYKRVGRAWKRGYLLYGPPGTGKSSLIAAMANYLKFDIYDLELTSLRCNSEFRRLLVSTTNQSILVIEDIDCSSELQSQQPGGHNPNDSQLQLTLSGLLNFIDGLWSSCGDERIIVLTTNHKERLDPALLRPGRMDMHIHMSYCTPCGFKTLASNYLGIREHRLFPEIEELIVEVEVTPAAIAEELMKSEEADIALGRLVEFLTRVKTAQNEATDGKDKEANKKGNESPVVDQSKKKAKRNNPTARNQKRKAMSLLSR</sequence>
<dbReference type="Pfam" id="PF00004">
    <property type="entry name" value="AAA"/>
    <property type="match status" value="1"/>
</dbReference>
<dbReference type="SMART" id="SM00382">
    <property type="entry name" value="AAA"/>
    <property type="match status" value="1"/>
</dbReference>
<dbReference type="InterPro" id="IPR058017">
    <property type="entry name" value="At3g28540-like_C"/>
</dbReference>
<dbReference type="EMBL" id="QGNW01001607">
    <property type="protein sequence ID" value="RVW35339.1"/>
    <property type="molecule type" value="Genomic_DNA"/>
</dbReference>
<dbReference type="InterPro" id="IPR003593">
    <property type="entry name" value="AAA+_ATPase"/>
</dbReference>
<dbReference type="SUPFAM" id="SSF52540">
    <property type="entry name" value="P-loop containing nucleoside triphosphate hydrolases"/>
    <property type="match status" value="1"/>
</dbReference>
<dbReference type="GO" id="GO:0005524">
    <property type="term" value="F:ATP binding"/>
    <property type="evidence" value="ECO:0007669"/>
    <property type="project" value="UniProtKB-KW"/>
</dbReference>
<protein>
    <submittedName>
        <fullName evidence="10">AAA-ATPase</fullName>
    </submittedName>
</protein>
<dbReference type="PROSITE" id="PS00674">
    <property type="entry name" value="AAA"/>
    <property type="match status" value="1"/>
</dbReference>
<dbReference type="PANTHER" id="PTHR23070">
    <property type="entry name" value="BCS1 AAA-TYPE ATPASE"/>
    <property type="match status" value="1"/>
</dbReference>
<keyword evidence="3" id="KW-0378">Hydrolase</keyword>
<proteinExistence type="inferred from homology"/>
<dbReference type="Gene3D" id="3.40.50.300">
    <property type="entry name" value="P-loop containing nucleotide triphosphate hydrolases"/>
    <property type="match status" value="1"/>
</dbReference>
<dbReference type="AlphaFoldDB" id="A0A438DIT7"/>
<keyword evidence="6" id="KW-0067">ATP-binding</keyword>
<evidence type="ECO:0000256" key="2">
    <source>
        <dbReference type="ARBA" id="ARBA00007448"/>
    </source>
</evidence>
<comment type="cofactor">
    <cofactor evidence="1">
        <name>Mg(2+)</name>
        <dbReference type="ChEBI" id="CHEBI:18420"/>
    </cofactor>
</comment>
<evidence type="ECO:0000259" key="9">
    <source>
        <dbReference type="SMART" id="SM00382"/>
    </source>
</evidence>
<evidence type="ECO:0000313" key="11">
    <source>
        <dbReference type="Proteomes" id="UP000288805"/>
    </source>
</evidence>
<dbReference type="GO" id="GO:0006950">
    <property type="term" value="P:response to stress"/>
    <property type="evidence" value="ECO:0007669"/>
    <property type="project" value="UniProtKB-ARBA"/>
</dbReference>
<dbReference type="InterPro" id="IPR050747">
    <property type="entry name" value="Mitochondrial_chaperone_BCS1"/>
</dbReference>
<evidence type="ECO:0000313" key="10">
    <source>
        <dbReference type="EMBL" id="RVW35339.1"/>
    </source>
</evidence>
<organism evidence="10 11">
    <name type="scientific">Vitis vinifera</name>
    <name type="common">Grape</name>
    <dbReference type="NCBI Taxonomy" id="29760"/>
    <lineage>
        <taxon>Eukaryota</taxon>
        <taxon>Viridiplantae</taxon>
        <taxon>Streptophyta</taxon>
        <taxon>Embryophyta</taxon>
        <taxon>Tracheophyta</taxon>
        <taxon>Spermatophyta</taxon>
        <taxon>Magnoliopsida</taxon>
        <taxon>eudicotyledons</taxon>
        <taxon>Gunneridae</taxon>
        <taxon>Pentapetalae</taxon>
        <taxon>rosids</taxon>
        <taxon>Vitales</taxon>
        <taxon>Vitaceae</taxon>
        <taxon>Viteae</taxon>
        <taxon>Vitis</taxon>
    </lineage>
</organism>
<dbReference type="Pfam" id="PF14363">
    <property type="entry name" value="AAA_assoc"/>
    <property type="match status" value="1"/>
</dbReference>
<feature type="compositionally biased region" description="Basic and acidic residues" evidence="7">
    <location>
        <begin position="518"/>
        <end position="530"/>
    </location>
</feature>
<comment type="caution">
    <text evidence="10">The sequence shown here is derived from an EMBL/GenBank/DDBJ whole genome shotgun (WGS) entry which is preliminary data.</text>
</comment>
<evidence type="ECO:0000256" key="7">
    <source>
        <dbReference type="SAM" id="MobiDB-lite"/>
    </source>
</evidence>